<feature type="transmembrane region" description="Helical" evidence="1">
    <location>
        <begin position="55"/>
        <end position="83"/>
    </location>
</feature>
<keyword evidence="1" id="KW-0812">Transmembrane</keyword>
<protein>
    <submittedName>
        <fullName evidence="2">Uncharacterized protein</fullName>
    </submittedName>
</protein>
<organism evidence="2 3">
    <name type="scientific">Psychrobacter coccoides</name>
    <dbReference type="NCBI Taxonomy" id="2818440"/>
    <lineage>
        <taxon>Bacteria</taxon>
        <taxon>Pseudomonadati</taxon>
        <taxon>Pseudomonadota</taxon>
        <taxon>Gammaproteobacteria</taxon>
        <taxon>Moraxellales</taxon>
        <taxon>Moraxellaceae</taxon>
        <taxon>Psychrobacter</taxon>
    </lineage>
</organism>
<reference evidence="2 3" key="1">
    <citation type="submission" date="2021-03" db="EMBL/GenBank/DDBJ databases">
        <authorList>
            <person name="Shang D.-D."/>
            <person name="Du Z.-J."/>
            <person name="Chen G.-J."/>
        </authorList>
    </citation>
    <scope>NUCLEOTIDE SEQUENCE [LARGE SCALE GENOMIC DNA]</scope>
    <source>
        <strain evidence="2 3">F1192</strain>
    </source>
</reference>
<keyword evidence="3" id="KW-1185">Reference proteome</keyword>
<name>A0ABS3NPD4_9GAMM</name>
<keyword evidence="1" id="KW-1133">Transmembrane helix</keyword>
<gene>
    <name evidence="2" type="ORF">J3492_08565</name>
</gene>
<dbReference type="EMBL" id="JAGBKM010000014">
    <property type="protein sequence ID" value="MBO1531265.1"/>
    <property type="molecule type" value="Genomic_DNA"/>
</dbReference>
<evidence type="ECO:0000256" key="1">
    <source>
        <dbReference type="SAM" id="Phobius"/>
    </source>
</evidence>
<feature type="transmembrane region" description="Helical" evidence="1">
    <location>
        <begin position="7"/>
        <end position="26"/>
    </location>
</feature>
<keyword evidence="1" id="KW-0472">Membrane</keyword>
<accession>A0ABS3NPD4</accession>
<evidence type="ECO:0000313" key="2">
    <source>
        <dbReference type="EMBL" id="MBO1531265.1"/>
    </source>
</evidence>
<proteinExistence type="predicted"/>
<dbReference type="Proteomes" id="UP000664554">
    <property type="component" value="Unassembled WGS sequence"/>
</dbReference>
<dbReference type="RefSeq" id="WP_207991642.1">
    <property type="nucleotide sequence ID" value="NZ_JAGBKM010000014.1"/>
</dbReference>
<evidence type="ECO:0000313" key="3">
    <source>
        <dbReference type="Proteomes" id="UP000664554"/>
    </source>
</evidence>
<sequence>MNNHKRAGVITAIIGIVIFMALFNAGSPTPIVNWPVETYMGMAFTIGWLSPLPNWLAYVLAALVLVLMIIGFYKIGSWAYSLIRGKRR</sequence>
<comment type="caution">
    <text evidence="2">The sequence shown here is derived from an EMBL/GenBank/DDBJ whole genome shotgun (WGS) entry which is preliminary data.</text>
</comment>